<reference evidence="6 7" key="1">
    <citation type="submission" date="2023-09" db="EMBL/GenBank/DDBJ databases">
        <title>Pangenome analysis of Batrachochytrium dendrobatidis and related Chytrids.</title>
        <authorList>
            <person name="Yacoub M.N."/>
            <person name="Stajich J.E."/>
            <person name="James T.Y."/>
        </authorList>
    </citation>
    <scope>NUCLEOTIDE SEQUENCE [LARGE SCALE GENOMIC DNA]</scope>
    <source>
        <strain evidence="6 7">JEL0888</strain>
    </source>
</reference>
<keyword evidence="3" id="KW-0288">FMN</keyword>
<accession>A0ABR4N006</accession>
<evidence type="ECO:0008006" key="8">
    <source>
        <dbReference type="Google" id="ProtNLM"/>
    </source>
</evidence>
<sequence length="300" mass="31638">MFLVSGTELVVNTCRAGVVGTFPALNARSEPELERWLAEIQRGLGPDSAPFGVNLIVHKTNKRLDGNLRCLVDHKVPLVITSLGAAKDVVDAIHSYGGLVFHDVTNIVHARKAISAGVDGIVAVTAGAGGHAGAISPFAFIPQLRSEYDGIICLAGAISDGRGVRAARALGADVAYMGTRFIATQESMAQKEYKQMVLDASVGPSPSFLPTVYTSNISGVNANFLRASLERAGLDPDNPVRDDLGHEDFSKLDASGKKAGSKAWKDIWSAGHGVVAINDIPTATQLVDRLEVEYHAAAEA</sequence>
<name>A0ABR4N006_9FUNG</name>
<keyword evidence="2" id="KW-0285">Flavoprotein</keyword>
<evidence type="ECO:0000313" key="7">
    <source>
        <dbReference type="Proteomes" id="UP001527925"/>
    </source>
</evidence>
<proteinExistence type="inferred from homology"/>
<dbReference type="PANTHER" id="PTHR42747">
    <property type="entry name" value="NITRONATE MONOOXYGENASE-RELATED"/>
    <property type="match status" value="1"/>
</dbReference>
<evidence type="ECO:0000313" key="6">
    <source>
        <dbReference type="EMBL" id="KAL2912862.1"/>
    </source>
</evidence>
<keyword evidence="5" id="KW-0503">Monooxygenase</keyword>
<organism evidence="6 7">
    <name type="scientific">Polyrhizophydium stewartii</name>
    <dbReference type="NCBI Taxonomy" id="2732419"/>
    <lineage>
        <taxon>Eukaryota</taxon>
        <taxon>Fungi</taxon>
        <taxon>Fungi incertae sedis</taxon>
        <taxon>Chytridiomycota</taxon>
        <taxon>Chytridiomycota incertae sedis</taxon>
        <taxon>Chytridiomycetes</taxon>
        <taxon>Rhizophydiales</taxon>
        <taxon>Rhizophydiales incertae sedis</taxon>
        <taxon>Polyrhizophydium</taxon>
    </lineage>
</organism>
<comment type="caution">
    <text evidence="6">The sequence shown here is derived from an EMBL/GenBank/DDBJ whole genome shotgun (WGS) entry which is preliminary data.</text>
</comment>
<dbReference type="Pfam" id="PF03060">
    <property type="entry name" value="NMO"/>
    <property type="match status" value="1"/>
</dbReference>
<keyword evidence="4" id="KW-0560">Oxidoreductase</keyword>
<gene>
    <name evidence="6" type="ORF">HK105_207643</name>
</gene>
<evidence type="ECO:0000256" key="5">
    <source>
        <dbReference type="ARBA" id="ARBA00023033"/>
    </source>
</evidence>
<dbReference type="EMBL" id="JADGIZ020000056">
    <property type="protein sequence ID" value="KAL2912862.1"/>
    <property type="molecule type" value="Genomic_DNA"/>
</dbReference>
<dbReference type="Gene3D" id="3.20.20.70">
    <property type="entry name" value="Aldolase class I"/>
    <property type="match status" value="1"/>
</dbReference>
<dbReference type="CDD" id="cd04730">
    <property type="entry name" value="NPD_like"/>
    <property type="match status" value="1"/>
</dbReference>
<evidence type="ECO:0000256" key="1">
    <source>
        <dbReference type="ARBA" id="ARBA00009881"/>
    </source>
</evidence>
<dbReference type="PANTHER" id="PTHR42747:SF4">
    <property type="entry name" value="BLR1330 PROTEIN"/>
    <property type="match status" value="1"/>
</dbReference>
<evidence type="ECO:0000256" key="4">
    <source>
        <dbReference type="ARBA" id="ARBA00023002"/>
    </source>
</evidence>
<dbReference type="InterPro" id="IPR013785">
    <property type="entry name" value="Aldolase_TIM"/>
</dbReference>
<evidence type="ECO:0000256" key="3">
    <source>
        <dbReference type="ARBA" id="ARBA00022643"/>
    </source>
</evidence>
<keyword evidence="7" id="KW-1185">Reference proteome</keyword>
<comment type="similarity">
    <text evidence="1">Belongs to the nitronate monooxygenase family. NMO class I subfamily.</text>
</comment>
<dbReference type="InterPro" id="IPR004136">
    <property type="entry name" value="NMO"/>
</dbReference>
<protein>
    <recommendedName>
        <fullName evidence="8">Nitronate monooxygenase</fullName>
    </recommendedName>
</protein>
<dbReference type="Proteomes" id="UP001527925">
    <property type="component" value="Unassembled WGS sequence"/>
</dbReference>
<evidence type="ECO:0000256" key="2">
    <source>
        <dbReference type="ARBA" id="ARBA00022630"/>
    </source>
</evidence>
<dbReference type="SUPFAM" id="SSF51412">
    <property type="entry name" value="Inosine monophosphate dehydrogenase (IMPDH)"/>
    <property type="match status" value="1"/>
</dbReference>